<dbReference type="Pfam" id="PF05239">
    <property type="entry name" value="PRC"/>
    <property type="match status" value="1"/>
</dbReference>
<protein>
    <submittedName>
        <fullName evidence="3">PRC-barrel domain protein</fullName>
    </submittedName>
</protein>
<gene>
    <name evidence="3" type="ORF">DFO68_106150</name>
</gene>
<feature type="chain" id="PRO_5020738455" evidence="1">
    <location>
        <begin position="32"/>
        <end position="189"/>
    </location>
</feature>
<evidence type="ECO:0000256" key="1">
    <source>
        <dbReference type="SAM" id="SignalP"/>
    </source>
</evidence>
<dbReference type="Gene3D" id="6.10.140.1430">
    <property type="match status" value="1"/>
</dbReference>
<comment type="caution">
    <text evidence="3">The sequence shown here is derived from an EMBL/GenBank/DDBJ whole genome shotgun (WGS) entry which is preliminary data.</text>
</comment>
<dbReference type="RefSeq" id="WP_133482949.1">
    <property type="nucleotide sequence ID" value="NZ_SNWH01000006.1"/>
</dbReference>
<dbReference type="Gene3D" id="2.30.30.240">
    <property type="entry name" value="PRC-barrel domain"/>
    <property type="match status" value="1"/>
</dbReference>
<accession>A0A4R6HMQ8</accession>
<dbReference type="InterPro" id="IPR011033">
    <property type="entry name" value="PRC_barrel-like_sf"/>
</dbReference>
<dbReference type="Proteomes" id="UP000295150">
    <property type="component" value="Unassembled WGS sequence"/>
</dbReference>
<feature type="domain" description="PRC-barrel" evidence="2">
    <location>
        <begin position="36"/>
        <end position="92"/>
    </location>
</feature>
<dbReference type="AlphaFoldDB" id="A0A4R6HMQ8"/>
<dbReference type="InterPro" id="IPR027275">
    <property type="entry name" value="PRC-brl_dom"/>
</dbReference>
<dbReference type="SUPFAM" id="SSF50346">
    <property type="entry name" value="PRC-barrel domain"/>
    <property type="match status" value="1"/>
</dbReference>
<keyword evidence="4" id="KW-1185">Reference proteome</keyword>
<evidence type="ECO:0000259" key="2">
    <source>
        <dbReference type="Pfam" id="PF05239"/>
    </source>
</evidence>
<evidence type="ECO:0000313" key="4">
    <source>
        <dbReference type="Proteomes" id="UP000295150"/>
    </source>
</evidence>
<organism evidence="3 4">
    <name type="scientific">Halomonas ventosae</name>
    <dbReference type="NCBI Taxonomy" id="229007"/>
    <lineage>
        <taxon>Bacteria</taxon>
        <taxon>Pseudomonadati</taxon>
        <taxon>Pseudomonadota</taxon>
        <taxon>Gammaproteobacteria</taxon>
        <taxon>Oceanospirillales</taxon>
        <taxon>Halomonadaceae</taxon>
        <taxon>Halomonas</taxon>
    </lineage>
</organism>
<proteinExistence type="predicted"/>
<dbReference type="EMBL" id="SNWH01000006">
    <property type="protein sequence ID" value="TDO09894.1"/>
    <property type="molecule type" value="Genomic_DNA"/>
</dbReference>
<sequence length="189" mass="20376">MTQRKPLNPAQHAVIGALLAGGLAVSGSAMAEPQGLYSANKLIDADVYATSGSEQIGDVEDILLDNDMRVRALVIDTGNLLDLKGEQQFVIEAGKFTVATQDGNNLEQITYRVNVDLSKEQITQQPQYTNDWWDNARQGAQQAWEQTKEGAASAWETTQEGASRALDRIGQALESVGESARKAAGRSAE</sequence>
<keyword evidence="1" id="KW-0732">Signal</keyword>
<reference evidence="3 4" key="1">
    <citation type="submission" date="2019-03" db="EMBL/GenBank/DDBJ databases">
        <title>Freshwater and sediment microbial communities from various areas in North America, analyzing microbe dynamics in response to fracking.</title>
        <authorList>
            <person name="Lamendella R."/>
        </authorList>
    </citation>
    <scope>NUCLEOTIDE SEQUENCE [LARGE SCALE GENOMIC DNA]</scope>
    <source>
        <strain evidence="3 4">1_TX</strain>
    </source>
</reference>
<dbReference type="OrthoDB" id="6182585at2"/>
<name>A0A4R6HMQ8_9GAMM</name>
<evidence type="ECO:0000313" key="3">
    <source>
        <dbReference type="EMBL" id="TDO09894.1"/>
    </source>
</evidence>
<feature type="signal peptide" evidence="1">
    <location>
        <begin position="1"/>
        <end position="31"/>
    </location>
</feature>